<comment type="caution">
    <text evidence="2">The sequence shown here is derived from an EMBL/GenBank/DDBJ whole genome shotgun (WGS) entry which is preliminary data.</text>
</comment>
<feature type="transmembrane region" description="Helical" evidence="1">
    <location>
        <begin position="32"/>
        <end position="58"/>
    </location>
</feature>
<accession>A0A3D2X9J4</accession>
<gene>
    <name evidence="2" type="ORF">DHW61_15535</name>
</gene>
<evidence type="ECO:0000313" key="3">
    <source>
        <dbReference type="Proteomes" id="UP000262969"/>
    </source>
</evidence>
<proteinExistence type="predicted"/>
<dbReference type="AlphaFoldDB" id="A0A3D2X9J4"/>
<reference evidence="2 3" key="1">
    <citation type="journal article" date="2018" name="Nat. Biotechnol.">
        <title>A standardized bacterial taxonomy based on genome phylogeny substantially revises the tree of life.</title>
        <authorList>
            <person name="Parks D.H."/>
            <person name="Chuvochina M."/>
            <person name="Waite D.W."/>
            <person name="Rinke C."/>
            <person name="Skarshewski A."/>
            <person name="Chaumeil P.A."/>
            <person name="Hugenholtz P."/>
        </authorList>
    </citation>
    <scope>NUCLEOTIDE SEQUENCE [LARGE SCALE GENOMIC DNA]</scope>
    <source>
        <strain evidence="2">UBA11728</strain>
    </source>
</reference>
<evidence type="ECO:0000256" key="1">
    <source>
        <dbReference type="SAM" id="Phobius"/>
    </source>
</evidence>
<evidence type="ECO:0000313" key="2">
    <source>
        <dbReference type="EMBL" id="HCL03792.1"/>
    </source>
</evidence>
<keyword evidence="1" id="KW-1133">Transmembrane helix</keyword>
<organism evidence="2 3">
    <name type="scientific">Lachnoclostridium phytofermentans</name>
    <dbReference type="NCBI Taxonomy" id="66219"/>
    <lineage>
        <taxon>Bacteria</taxon>
        <taxon>Bacillati</taxon>
        <taxon>Bacillota</taxon>
        <taxon>Clostridia</taxon>
        <taxon>Lachnospirales</taxon>
        <taxon>Lachnospiraceae</taxon>
    </lineage>
</organism>
<name>A0A3D2X9J4_9FIRM</name>
<sequence>MLHTIFGLIVEVLFLAAFVASALCVISSPNHSAFISCILHALFGGIGFGLSLLGLAYISEKDEMRRLENRNAPHTSANR</sequence>
<keyword evidence="1" id="KW-0472">Membrane</keyword>
<dbReference type="Proteomes" id="UP000262969">
    <property type="component" value="Unassembled WGS sequence"/>
</dbReference>
<protein>
    <submittedName>
        <fullName evidence="2">Uncharacterized protein</fullName>
    </submittedName>
</protein>
<keyword evidence="1" id="KW-0812">Transmembrane</keyword>
<dbReference type="EMBL" id="DPVV01000516">
    <property type="protein sequence ID" value="HCL03792.1"/>
    <property type="molecule type" value="Genomic_DNA"/>
</dbReference>